<feature type="domain" description="Putative restriction endonuclease" evidence="2">
    <location>
        <begin position="64"/>
        <end position="201"/>
    </location>
</feature>
<gene>
    <name evidence="3" type="ordered locus">Caur_2432</name>
</gene>
<dbReference type="STRING" id="324602.Caur_2432"/>
<feature type="region of interest" description="Disordered" evidence="1">
    <location>
        <begin position="252"/>
        <end position="358"/>
    </location>
</feature>
<reference evidence="4" key="1">
    <citation type="journal article" date="2011" name="BMC Genomics">
        <title>Complete genome sequence of the filamentous anoxygenic phototrophic bacterium Chloroflexus aurantiacus.</title>
        <authorList>
            <person name="Tang K.H."/>
            <person name="Barry K."/>
            <person name="Chertkov O."/>
            <person name="Dalin E."/>
            <person name="Han C.S."/>
            <person name="Hauser L.J."/>
            <person name="Honchak B.M."/>
            <person name="Karbach L.E."/>
            <person name="Land M.L."/>
            <person name="Lapidus A."/>
            <person name="Larimer F.W."/>
            <person name="Mikhailova N."/>
            <person name="Pitluck S."/>
            <person name="Pierson B.K."/>
            <person name="Blankenship R.E."/>
        </authorList>
    </citation>
    <scope>NUCLEOTIDE SEQUENCE [LARGE SCALE GENOMIC DNA]</scope>
    <source>
        <strain evidence="4">ATCC 29366 / DSM 635 / J-10-fl</strain>
    </source>
</reference>
<dbReference type="InterPro" id="IPR011335">
    <property type="entry name" value="Restrct_endonuc-II-like"/>
</dbReference>
<dbReference type="eggNOG" id="COG4636">
    <property type="taxonomic scope" value="Bacteria"/>
</dbReference>
<dbReference type="EMBL" id="CP000909">
    <property type="protein sequence ID" value="ABY35641.1"/>
    <property type="molecule type" value="Genomic_DNA"/>
</dbReference>
<dbReference type="HOGENOM" id="CLU_057323_0_0_0"/>
<dbReference type="AlphaFoldDB" id="A9WHC9"/>
<feature type="compositionally biased region" description="Basic and acidic residues" evidence="1">
    <location>
        <begin position="309"/>
        <end position="358"/>
    </location>
</feature>
<name>A9WHC9_CHLAA</name>
<keyword evidence="4" id="KW-1185">Reference proteome</keyword>
<dbReference type="RefSeq" id="WP_012258294.1">
    <property type="nucleotide sequence ID" value="NC_010175.1"/>
</dbReference>
<dbReference type="Gene3D" id="3.90.1570.10">
    <property type="entry name" value="tt1808, chain A"/>
    <property type="match status" value="1"/>
</dbReference>
<protein>
    <recommendedName>
        <fullName evidence="2">Putative restriction endonuclease domain-containing protein</fullName>
    </recommendedName>
</protein>
<dbReference type="Proteomes" id="UP000002008">
    <property type="component" value="Chromosome"/>
</dbReference>
<dbReference type="PATRIC" id="fig|324602.8.peg.2747"/>
<sequence length="377" mass="42792">MTQLKSQVSRTRARQAPPADDPFRYGWRFVHRPTPDDPSHLEQVPLTLEDVLHPEVGDFIVHSIRHETDQRYLTDVLQARLERTGEAIVMSDIRIAWDVPGLRPHSPDVMVIPGITKRDNWSTFDVAQEGQRPALIIEITSPETRENDLVRKVEHYARAGVAQYVIVDYLEREEPLRLRLLDYRLVGERYVLHPADEHGRVYLESARLWLGIADNHVVCYNERGEVMGNYTAMMEQAEAAQAQAWREAEARAAAEEQARREAEARAAAEERARLAEEQARREAEARAAAEEQARRESEARAAEAAARAAAEEQARREAEARAAAEEQARREAEARAAAEEQARREAEARAAEAAARAEVEARLRELEAELRRLRGEG</sequence>
<dbReference type="KEGG" id="cau:Caur_2432"/>
<proteinExistence type="predicted"/>
<dbReference type="SUPFAM" id="SSF52980">
    <property type="entry name" value="Restriction endonuclease-like"/>
    <property type="match status" value="1"/>
</dbReference>
<dbReference type="InterPro" id="IPR008538">
    <property type="entry name" value="Uma2"/>
</dbReference>
<evidence type="ECO:0000256" key="1">
    <source>
        <dbReference type="SAM" id="MobiDB-lite"/>
    </source>
</evidence>
<organism evidence="3 4">
    <name type="scientific">Chloroflexus aurantiacus (strain ATCC 29366 / DSM 635 / J-10-fl)</name>
    <dbReference type="NCBI Taxonomy" id="324602"/>
    <lineage>
        <taxon>Bacteria</taxon>
        <taxon>Bacillati</taxon>
        <taxon>Chloroflexota</taxon>
        <taxon>Chloroflexia</taxon>
        <taxon>Chloroflexales</taxon>
        <taxon>Chloroflexineae</taxon>
        <taxon>Chloroflexaceae</taxon>
        <taxon>Chloroflexus</taxon>
    </lineage>
</organism>
<dbReference type="InterPro" id="IPR012296">
    <property type="entry name" value="Nuclease_put_TT1808"/>
</dbReference>
<dbReference type="CDD" id="cd06260">
    <property type="entry name" value="DUF820-like"/>
    <property type="match status" value="1"/>
</dbReference>
<dbReference type="EnsemblBacteria" id="ABY35641">
    <property type="protein sequence ID" value="ABY35641"/>
    <property type="gene ID" value="Caur_2432"/>
</dbReference>
<feature type="region of interest" description="Disordered" evidence="1">
    <location>
        <begin position="1"/>
        <end position="20"/>
    </location>
</feature>
<evidence type="ECO:0000313" key="3">
    <source>
        <dbReference type="EMBL" id="ABY35641.1"/>
    </source>
</evidence>
<accession>A9WHC9</accession>
<dbReference type="InParanoid" id="A9WHC9"/>
<evidence type="ECO:0000313" key="4">
    <source>
        <dbReference type="Proteomes" id="UP000002008"/>
    </source>
</evidence>
<dbReference type="PANTHER" id="PTHR33352:SF2">
    <property type="entry name" value="SLL0995 PROTEIN"/>
    <property type="match status" value="1"/>
</dbReference>
<feature type="compositionally biased region" description="Basic and acidic residues" evidence="1">
    <location>
        <begin position="252"/>
        <end position="301"/>
    </location>
</feature>
<feature type="compositionally biased region" description="Polar residues" evidence="1">
    <location>
        <begin position="1"/>
        <end position="10"/>
    </location>
</feature>
<dbReference type="Pfam" id="PF05685">
    <property type="entry name" value="Uma2"/>
    <property type="match status" value="1"/>
</dbReference>
<dbReference type="PANTHER" id="PTHR33352">
    <property type="entry name" value="SLR1095 PROTEIN"/>
    <property type="match status" value="1"/>
</dbReference>
<evidence type="ECO:0000259" key="2">
    <source>
        <dbReference type="Pfam" id="PF05685"/>
    </source>
</evidence>